<comment type="caution">
    <text evidence="2">The sequence shown here is derived from an EMBL/GenBank/DDBJ whole genome shotgun (WGS) entry which is preliminary data.</text>
</comment>
<dbReference type="AlphaFoldDB" id="A0A507ZSA4"/>
<dbReference type="PROSITE" id="PS51257">
    <property type="entry name" value="PROKAR_LIPOPROTEIN"/>
    <property type="match status" value="1"/>
</dbReference>
<proteinExistence type="predicted"/>
<feature type="signal peptide" evidence="1">
    <location>
        <begin position="1"/>
        <end position="22"/>
    </location>
</feature>
<gene>
    <name evidence="2" type="ORF">FKR84_00600</name>
</gene>
<evidence type="ECO:0008006" key="4">
    <source>
        <dbReference type="Google" id="ProtNLM"/>
    </source>
</evidence>
<organism evidence="2 3">
    <name type="scientific">Haloflavibacter putidus</name>
    <dbReference type="NCBI Taxonomy" id="2576776"/>
    <lineage>
        <taxon>Bacteria</taxon>
        <taxon>Pseudomonadati</taxon>
        <taxon>Bacteroidota</taxon>
        <taxon>Flavobacteriia</taxon>
        <taxon>Flavobacteriales</taxon>
        <taxon>Flavobacteriaceae</taxon>
        <taxon>Haloflavibacter</taxon>
    </lineage>
</organism>
<keyword evidence="3" id="KW-1185">Reference proteome</keyword>
<sequence>MMKKTNQILLFFILSLSLIACSSNDDSTPTPTPEPSSDNYLKIGENTYDLKFGRLEYFEEYNGVHSFDLELLNEGISSENGEPTTENLHGIIFEINTSTPADINTGTYTASTDYIDYSFNGATTVENYNIDTEEGHYRGINSGELEVLQNGNVYEFSFEGSTTNDIPVSLYYKGGLICPDLEKTSNSSIKFHKK</sequence>
<reference evidence="2 3" key="1">
    <citation type="submission" date="2019-06" db="EMBL/GenBank/DDBJ databases">
        <title>Flavibacter putida gen. nov., sp. nov., a novel marine bacterium of the family Flavobacteriaceae isolated from coastal seawater.</title>
        <authorList>
            <person name="Feng X."/>
        </authorList>
    </citation>
    <scope>NUCLEOTIDE SEQUENCE [LARGE SCALE GENOMIC DNA]</scope>
    <source>
        <strain evidence="2 3">PLHSN227</strain>
    </source>
</reference>
<evidence type="ECO:0000313" key="3">
    <source>
        <dbReference type="Proteomes" id="UP000317169"/>
    </source>
</evidence>
<evidence type="ECO:0000313" key="2">
    <source>
        <dbReference type="EMBL" id="TQD40510.1"/>
    </source>
</evidence>
<evidence type="ECO:0000256" key="1">
    <source>
        <dbReference type="SAM" id="SignalP"/>
    </source>
</evidence>
<name>A0A507ZSA4_9FLAO</name>
<dbReference type="Proteomes" id="UP000317169">
    <property type="component" value="Unassembled WGS sequence"/>
</dbReference>
<dbReference type="RefSeq" id="WP_141420242.1">
    <property type="nucleotide sequence ID" value="NZ_VIAR01000001.1"/>
</dbReference>
<accession>A0A507ZSA4</accession>
<protein>
    <recommendedName>
        <fullName evidence="4">Lipoprotein</fullName>
    </recommendedName>
</protein>
<feature type="chain" id="PRO_5021267896" description="Lipoprotein" evidence="1">
    <location>
        <begin position="23"/>
        <end position="194"/>
    </location>
</feature>
<dbReference type="EMBL" id="VIAR01000001">
    <property type="protein sequence ID" value="TQD40510.1"/>
    <property type="molecule type" value="Genomic_DNA"/>
</dbReference>
<keyword evidence="1" id="KW-0732">Signal</keyword>
<dbReference type="OrthoDB" id="1442214at2"/>